<feature type="region of interest" description="Disordered" evidence="1">
    <location>
        <begin position="492"/>
        <end position="515"/>
    </location>
</feature>
<keyword evidence="2" id="KW-0732">Signal</keyword>
<feature type="chain" id="PRO_5025623940" evidence="2">
    <location>
        <begin position="25"/>
        <end position="608"/>
    </location>
</feature>
<dbReference type="EMBL" id="CAAHFG010000001">
    <property type="protein sequence ID" value="VGO12920.1"/>
    <property type="molecule type" value="Genomic_DNA"/>
</dbReference>
<evidence type="ECO:0000256" key="1">
    <source>
        <dbReference type="SAM" id="MobiDB-lite"/>
    </source>
</evidence>
<protein>
    <submittedName>
        <fullName evidence="3">Uncharacterized protein</fullName>
    </submittedName>
</protein>
<evidence type="ECO:0000256" key="2">
    <source>
        <dbReference type="SAM" id="SignalP"/>
    </source>
</evidence>
<name>A0A6C2TZ09_PONDE</name>
<evidence type="ECO:0000313" key="4">
    <source>
        <dbReference type="Proteomes" id="UP000366872"/>
    </source>
</evidence>
<proteinExistence type="predicted"/>
<gene>
    <name evidence="3" type="ORF">PDESU_01474</name>
</gene>
<reference evidence="3 4" key="1">
    <citation type="submission" date="2019-04" db="EMBL/GenBank/DDBJ databases">
        <authorList>
            <person name="Van Vliet M D."/>
        </authorList>
    </citation>
    <scope>NUCLEOTIDE SEQUENCE [LARGE SCALE GENOMIC DNA]</scope>
    <source>
        <strain evidence="3 4">F1</strain>
    </source>
</reference>
<sequence length="608" mass="66785">MMNKKMIAGIMMGSCLGVVSITSAVSVLSNEVHELNMEYSRDFGSAGDSSDDDYWYDIEAVTSHDVVSMRVQTLGGLDVLETIPWDSGSGLEWRISDRNQTTPYDTLLDGVITITFGFSDGSYQSTTLPFTQNDGVTPIPPMTVEPTFTSPSPLAGSIQTVGTLNLQWPTPQAGANFNEIGNALKDDDEDGVFIGLYSSGVADNLGWFPPSDGPITTTQTSVQLEQGFNVFAQYQGFLRTDLNADGIPYFYNKLAEVTHEFFVSGPTAFYDDFNDNSVDSAKWQPFIWTDPAATFTEVSGRLEYSNLSGSDGWHGWQWDAHELSSTQSWSVAVSAAFLNDIQNVGPGLSVFGGGKEFSIRYFNNGFDVYRLETWGIDLISDTDFYEDQDYFYELNDALIRIDYDATAQTLSSHAFVFGRFQQLSSISTASWGLSTADTFVPVIYVDNQGEVVSAGDLAFDNFMIWWDGEAQGGSFVDGDGDGLPDEWEIQYFGSTNHPNANPDADPDADGPGYGGPGRNWAEWIMGTDPTNASSILKLAKPWEIPGEGYVIDWQSVSGRVYTVEWTDSLTNSFQTLETGIAYPQNSYTDTVHSAESGGFYNLKVELEN</sequence>
<accession>A0A6C2TZ09</accession>
<keyword evidence="4" id="KW-1185">Reference proteome</keyword>
<dbReference type="AlphaFoldDB" id="A0A6C2TZ09"/>
<dbReference type="Proteomes" id="UP000366872">
    <property type="component" value="Unassembled WGS sequence"/>
</dbReference>
<evidence type="ECO:0000313" key="3">
    <source>
        <dbReference type="EMBL" id="VGO12920.1"/>
    </source>
</evidence>
<organism evidence="3 4">
    <name type="scientific">Pontiella desulfatans</name>
    <dbReference type="NCBI Taxonomy" id="2750659"/>
    <lineage>
        <taxon>Bacteria</taxon>
        <taxon>Pseudomonadati</taxon>
        <taxon>Kiritimatiellota</taxon>
        <taxon>Kiritimatiellia</taxon>
        <taxon>Kiritimatiellales</taxon>
        <taxon>Pontiellaceae</taxon>
        <taxon>Pontiella</taxon>
    </lineage>
</organism>
<feature type="signal peptide" evidence="2">
    <location>
        <begin position="1"/>
        <end position="24"/>
    </location>
</feature>